<evidence type="ECO:0000313" key="1">
    <source>
        <dbReference type="EMBL" id="MEQ9940311.1"/>
    </source>
</evidence>
<evidence type="ECO:0000313" key="2">
    <source>
        <dbReference type="Proteomes" id="UP001463408"/>
    </source>
</evidence>
<dbReference type="Proteomes" id="UP001463408">
    <property type="component" value="Unassembled WGS sequence"/>
</dbReference>
<sequence>MNNALAPRVVSGKLLSPQKTPAEAVTDLRTYFDELAKHQEFIAMAWCKHYGTKRLGNPIDSRMRSSMVQVSTMVMLVESNLRAIENHLNTVDTRSPEVRHA</sequence>
<dbReference type="EMBL" id="JBEHEF010000034">
    <property type="protein sequence ID" value="MEQ9940311.1"/>
    <property type="molecule type" value="Genomic_DNA"/>
</dbReference>
<organism evidence="1 2">
    <name type="scientific">Pectobacterium polonicum</name>
    <dbReference type="NCBI Taxonomy" id="2485124"/>
    <lineage>
        <taxon>Bacteria</taxon>
        <taxon>Pseudomonadati</taxon>
        <taxon>Pseudomonadota</taxon>
        <taxon>Gammaproteobacteria</taxon>
        <taxon>Enterobacterales</taxon>
        <taxon>Pectobacteriaceae</taxon>
        <taxon>Pectobacterium</taxon>
    </lineage>
</organism>
<dbReference type="RefSeq" id="WP_349962228.1">
    <property type="nucleotide sequence ID" value="NZ_JBEHEF010000034.1"/>
</dbReference>
<protein>
    <submittedName>
        <fullName evidence="1">Uncharacterized protein</fullName>
    </submittedName>
</protein>
<proteinExistence type="predicted"/>
<reference evidence="1 2" key="1">
    <citation type="submission" date="2024-06" db="EMBL/GenBank/DDBJ databases">
        <title>Pangenomics to understand the prophage dynamics in the radiating lineages of P. brasiliense.</title>
        <authorList>
            <person name="Pardeshi L.A."/>
            <person name="Van Duivenbode I."/>
            <person name="Jonkheer E.M."/>
            <person name="Pel M.J.C."/>
            <person name="Kupczok A."/>
            <person name="De Ridder D."/>
            <person name="Smit S."/>
            <person name="Van Der Lee T.J."/>
        </authorList>
    </citation>
    <scope>NUCLEOTIDE SEQUENCE [LARGE SCALE GENOMIC DNA]</scope>
    <source>
        <strain evidence="1 2">PD 8607</strain>
    </source>
</reference>
<name>A0ABV1PGL6_9GAMM</name>
<keyword evidence="2" id="KW-1185">Reference proteome</keyword>
<accession>A0ABV1PGL6</accession>
<comment type="caution">
    <text evidence="1">The sequence shown here is derived from an EMBL/GenBank/DDBJ whole genome shotgun (WGS) entry which is preliminary data.</text>
</comment>
<gene>
    <name evidence="1" type="ORF">ABRQ07_22350</name>
</gene>